<keyword evidence="6" id="KW-1185">Reference proteome</keyword>
<dbReference type="RefSeq" id="WP_135037280.1">
    <property type="nucleotide sequence ID" value="NZ_CP060414.2"/>
</dbReference>
<evidence type="ECO:0000256" key="1">
    <source>
        <dbReference type="ARBA" id="ARBA00009981"/>
    </source>
</evidence>
<dbReference type="EMBL" id="CP060414">
    <property type="protein sequence ID" value="QNT58740.1"/>
    <property type="molecule type" value="Genomic_DNA"/>
</dbReference>
<dbReference type="AlphaFoldDB" id="A0A7H1MBZ4"/>
<organism evidence="4 6">
    <name type="scientific">Neisseria musculi</name>
    <dbReference type="NCBI Taxonomy" id="1815583"/>
    <lineage>
        <taxon>Bacteria</taxon>
        <taxon>Pseudomonadati</taxon>
        <taxon>Pseudomonadota</taxon>
        <taxon>Betaproteobacteria</taxon>
        <taxon>Neisseriales</taxon>
        <taxon>Neisseriaceae</taxon>
        <taxon>Neisseria</taxon>
    </lineage>
</organism>
<dbReference type="InterPro" id="IPR036165">
    <property type="entry name" value="YefM-like_sf"/>
</dbReference>
<evidence type="ECO:0000313" key="4">
    <source>
        <dbReference type="EMBL" id="QNT59159.1"/>
    </source>
</evidence>
<evidence type="ECO:0000313" key="5">
    <source>
        <dbReference type="EMBL" id="QNT59509.1"/>
    </source>
</evidence>
<dbReference type="KEGG" id="nmus:H7A79_1510"/>
<gene>
    <name evidence="3" type="ORF">H7A79_1250</name>
    <name evidence="4" type="ORF">H7A79_1510</name>
    <name evidence="5" type="ORF">H7A79_1775</name>
</gene>
<dbReference type="EMBL" id="CP060414">
    <property type="protein sequence ID" value="QNT59159.1"/>
    <property type="molecule type" value="Genomic_DNA"/>
</dbReference>
<reference evidence="4" key="2">
    <citation type="submission" date="2024-06" db="EMBL/GenBank/DDBJ databases">
        <title>Complete Genome Sequence of mouse commensal type strain Neisseria musculi.</title>
        <authorList>
            <person name="Thapa E."/>
            <person name="Aluvathingal J."/>
            <person name="Nadendla S."/>
            <person name="Mehta A."/>
            <person name="Tettelin H."/>
            <person name="Weyand N.J."/>
        </authorList>
    </citation>
    <scope>NUCLEOTIDE SEQUENCE</scope>
    <source>
        <strain evidence="4">NW831</strain>
    </source>
</reference>
<comment type="function">
    <text evidence="2">Antitoxin component of a type II toxin-antitoxin (TA) system.</text>
</comment>
<protein>
    <recommendedName>
        <fullName evidence="2">Antitoxin</fullName>
    </recommendedName>
</protein>
<name>A0A7H1MBZ4_9NEIS</name>
<evidence type="ECO:0000313" key="6">
    <source>
        <dbReference type="Proteomes" id="UP000516412"/>
    </source>
</evidence>
<dbReference type="Pfam" id="PF02604">
    <property type="entry name" value="PhdYeFM_antitox"/>
    <property type="match status" value="1"/>
</dbReference>
<dbReference type="InterPro" id="IPR006442">
    <property type="entry name" value="Antitoxin_Phd/YefM"/>
</dbReference>
<evidence type="ECO:0000313" key="3">
    <source>
        <dbReference type="EMBL" id="QNT58740.1"/>
    </source>
</evidence>
<dbReference type="NCBIfam" id="TIGR01552">
    <property type="entry name" value="phd_fam"/>
    <property type="match status" value="1"/>
</dbReference>
<dbReference type="KEGG" id="nmus:H7A79_1775"/>
<dbReference type="SUPFAM" id="SSF143120">
    <property type="entry name" value="YefM-like"/>
    <property type="match status" value="1"/>
</dbReference>
<reference evidence="6" key="1">
    <citation type="submission" date="2020-09" db="EMBL/GenBank/DDBJ databases">
        <title>Complete Genome Sequence of mouse commensal type strain Neisseria musculi.</title>
        <authorList>
            <person name="Thapa E."/>
            <person name="Aluvathingal J."/>
            <person name="Nadendla S."/>
            <person name="Mehta A."/>
            <person name="Tettelin H."/>
            <person name="Weyand N.J."/>
        </authorList>
    </citation>
    <scope>NUCLEOTIDE SEQUENCE [LARGE SCALE GENOMIC DNA]</scope>
    <source>
        <strain evidence="5 6">NW831</strain>
    </source>
</reference>
<dbReference type="KEGG" id="nmus:H7A79_1250"/>
<dbReference type="Proteomes" id="UP000516412">
    <property type="component" value="Chromosome"/>
</dbReference>
<evidence type="ECO:0000256" key="2">
    <source>
        <dbReference type="RuleBase" id="RU362080"/>
    </source>
</evidence>
<proteinExistence type="inferred from homology"/>
<dbReference type="EMBL" id="CP060414">
    <property type="protein sequence ID" value="QNT59509.1"/>
    <property type="molecule type" value="Genomic_DNA"/>
</dbReference>
<sequence>MEKIMTSRKFNHYTTRAMREADSAPLVITNRGKPAHVLLSYDDYRQLAGRPKSALDVLMQIDSSDAADIELEIPPRSQAQRRNADLGE</sequence>
<comment type="similarity">
    <text evidence="1 2">Belongs to the phD/YefM antitoxin family.</text>
</comment>
<dbReference type="Gene3D" id="3.40.1620.10">
    <property type="entry name" value="YefM-like domain"/>
    <property type="match status" value="1"/>
</dbReference>
<accession>A0A7H1MBZ4</accession>